<reference evidence="4 5" key="1">
    <citation type="submission" date="2016-11" db="EMBL/GenBank/DDBJ databases">
        <authorList>
            <person name="Jaros S."/>
            <person name="Januszkiewicz K."/>
            <person name="Wedrychowicz H."/>
        </authorList>
    </citation>
    <scope>NUCLEOTIDE SEQUENCE [LARGE SCALE GENOMIC DNA]</scope>
    <source>
        <strain evidence="4 5">DSM 26910</strain>
    </source>
</reference>
<dbReference type="Pfam" id="PF04773">
    <property type="entry name" value="FecR"/>
    <property type="match status" value="1"/>
</dbReference>
<dbReference type="PIRSF" id="PIRSF018266">
    <property type="entry name" value="FecR"/>
    <property type="match status" value="1"/>
</dbReference>
<gene>
    <name evidence="4" type="ORF">SAMN05444274_10989</name>
</gene>
<evidence type="ECO:0000259" key="3">
    <source>
        <dbReference type="Pfam" id="PF16344"/>
    </source>
</evidence>
<sequence>MKTNNSIEKPKYELLQKYCCHQANIVEKEAVENWASQSEQNKDELEEIKVLLEKTDDYFLLNKFNSDAAWKKTKQRIQPKITPALTRRTIISKFYRYAAVIVVAILAGSAAFYFAQKNQGSVNYSEIISDKNQVVNEYVLPDGTLVTLNSNSKLEFPTKFNNNVREVTITGEAFFDVAHNPETPFIINAGNARVQVLGTSFNVNAYPESKTVEVVVKTGTVKVTGNKNTNISDLKEITLKPGEKGTFINSIGKLEKSTNANQNYLAWKTRILLFNNTPLSEVIFYLNETYHTDIQLKEEYLNDLILTAQFDKKPVEFVLNVIRLTFDLKLEKENNTYILSENRAINK</sequence>
<dbReference type="GO" id="GO:0016989">
    <property type="term" value="F:sigma factor antagonist activity"/>
    <property type="evidence" value="ECO:0007669"/>
    <property type="project" value="TreeGrafter"/>
</dbReference>
<dbReference type="EMBL" id="FQUM01000009">
    <property type="protein sequence ID" value="SHF80227.1"/>
    <property type="molecule type" value="Genomic_DNA"/>
</dbReference>
<evidence type="ECO:0000313" key="4">
    <source>
        <dbReference type="EMBL" id="SHF80227.1"/>
    </source>
</evidence>
<dbReference type="InterPro" id="IPR032508">
    <property type="entry name" value="FecR_C"/>
</dbReference>
<organism evidence="4 5">
    <name type="scientific">Mariniphaga anaerophila</name>
    <dbReference type="NCBI Taxonomy" id="1484053"/>
    <lineage>
        <taxon>Bacteria</taxon>
        <taxon>Pseudomonadati</taxon>
        <taxon>Bacteroidota</taxon>
        <taxon>Bacteroidia</taxon>
        <taxon>Marinilabiliales</taxon>
        <taxon>Prolixibacteraceae</taxon>
        <taxon>Mariniphaga</taxon>
    </lineage>
</organism>
<evidence type="ECO:0000313" key="5">
    <source>
        <dbReference type="Proteomes" id="UP000184164"/>
    </source>
</evidence>
<accession>A0A1M5ELZ6</accession>
<dbReference type="RefSeq" id="WP_073003056.1">
    <property type="nucleotide sequence ID" value="NZ_FQUM01000009.1"/>
</dbReference>
<dbReference type="AlphaFoldDB" id="A0A1M5ELZ6"/>
<keyword evidence="5" id="KW-1185">Reference proteome</keyword>
<dbReference type="PANTHER" id="PTHR30273">
    <property type="entry name" value="PERIPLASMIC SIGNAL SENSOR AND SIGMA FACTOR ACTIVATOR FECR-RELATED"/>
    <property type="match status" value="1"/>
</dbReference>
<dbReference type="Proteomes" id="UP000184164">
    <property type="component" value="Unassembled WGS sequence"/>
</dbReference>
<feature type="domain" description="Protein FecR C-terminal" evidence="3">
    <location>
        <begin position="272"/>
        <end position="338"/>
    </location>
</feature>
<keyword evidence="1" id="KW-1133">Transmembrane helix</keyword>
<name>A0A1M5ELZ6_9BACT</name>
<dbReference type="Gene3D" id="3.55.50.30">
    <property type="match status" value="1"/>
</dbReference>
<proteinExistence type="predicted"/>
<keyword evidence="1" id="KW-0472">Membrane</keyword>
<evidence type="ECO:0000256" key="1">
    <source>
        <dbReference type="SAM" id="Phobius"/>
    </source>
</evidence>
<protein>
    <submittedName>
        <fullName evidence="4">FecR family protein</fullName>
    </submittedName>
</protein>
<dbReference type="InterPro" id="IPR006860">
    <property type="entry name" value="FecR"/>
</dbReference>
<keyword evidence="1" id="KW-0812">Transmembrane</keyword>
<dbReference type="Gene3D" id="2.60.120.1440">
    <property type="match status" value="1"/>
</dbReference>
<dbReference type="OrthoDB" id="676789at2"/>
<feature type="domain" description="FecR protein" evidence="2">
    <location>
        <begin position="137"/>
        <end position="222"/>
    </location>
</feature>
<dbReference type="STRING" id="1484053.SAMN05444274_10989"/>
<dbReference type="Pfam" id="PF16344">
    <property type="entry name" value="FecR_C"/>
    <property type="match status" value="1"/>
</dbReference>
<feature type="transmembrane region" description="Helical" evidence="1">
    <location>
        <begin position="94"/>
        <end position="115"/>
    </location>
</feature>
<evidence type="ECO:0000259" key="2">
    <source>
        <dbReference type="Pfam" id="PF04773"/>
    </source>
</evidence>
<dbReference type="PANTHER" id="PTHR30273:SF2">
    <property type="entry name" value="PROTEIN FECR"/>
    <property type="match status" value="1"/>
</dbReference>
<dbReference type="InterPro" id="IPR012373">
    <property type="entry name" value="Ferrdict_sens_TM"/>
</dbReference>